<feature type="domain" description="PepSY" evidence="2">
    <location>
        <begin position="44"/>
        <end position="102"/>
    </location>
</feature>
<feature type="chain" id="PRO_5045257601" evidence="1">
    <location>
        <begin position="25"/>
        <end position="106"/>
    </location>
</feature>
<evidence type="ECO:0000313" key="4">
    <source>
        <dbReference type="Proteomes" id="UP001575181"/>
    </source>
</evidence>
<dbReference type="Gene3D" id="3.10.450.40">
    <property type="match status" value="1"/>
</dbReference>
<reference evidence="3 4" key="1">
    <citation type="submission" date="2024-08" db="EMBL/GenBank/DDBJ databases">
        <title>Whole-genome sequencing of halo(alkali)philic microorganisms from hypersaline lakes.</title>
        <authorList>
            <person name="Sorokin D.Y."/>
            <person name="Merkel A.Y."/>
            <person name="Messina E."/>
            <person name="Yakimov M."/>
        </authorList>
    </citation>
    <scope>NUCLEOTIDE SEQUENCE [LARGE SCALE GENOMIC DNA]</scope>
    <source>
        <strain evidence="3 4">Cl-TMA</strain>
    </source>
</reference>
<dbReference type="RefSeq" id="WP_373655949.1">
    <property type="nucleotide sequence ID" value="NZ_JBGUAW010000006.1"/>
</dbReference>
<feature type="signal peptide" evidence="1">
    <location>
        <begin position="1"/>
        <end position="24"/>
    </location>
</feature>
<keyword evidence="1" id="KW-0732">Signal</keyword>
<evidence type="ECO:0000259" key="2">
    <source>
        <dbReference type="Pfam" id="PF03413"/>
    </source>
</evidence>
<keyword evidence="4" id="KW-1185">Reference proteome</keyword>
<protein>
    <submittedName>
        <fullName evidence="3">PepSY domain-containing protein</fullName>
    </submittedName>
</protein>
<dbReference type="Pfam" id="PF03413">
    <property type="entry name" value="PepSY"/>
    <property type="match status" value="1"/>
</dbReference>
<comment type="caution">
    <text evidence="3">The sequence shown here is derived from an EMBL/GenBank/DDBJ whole genome shotgun (WGS) entry which is preliminary data.</text>
</comment>
<evidence type="ECO:0000256" key="1">
    <source>
        <dbReference type="SAM" id="SignalP"/>
    </source>
</evidence>
<gene>
    <name evidence="3" type="ORF">ACERLL_10035</name>
</gene>
<sequence length="106" mass="11795">MSRFPIYLLLAVLTGGALLTAALAEPGGEETGHVRELRKAGKILPLEQILARARKHFPDSRMVEVELQKREGLHLYEVELIDSGGTFRELYFNAETGALRSSETED</sequence>
<proteinExistence type="predicted"/>
<accession>A0ABV4TVA0</accession>
<dbReference type="Proteomes" id="UP001575181">
    <property type="component" value="Unassembled WGS sequence"/>
</dbReference>
<name>A0ABV4TVA0_9GAMM</name>
<organism evidence="3 4">
    <name type="scientific">Thiohalorhabdus methylotrophus</name>
    <dbReference type="NCBI Taxonomy" id="3242694"/>
    <lineage>
        <taxon>Bacteria</taxon>
        <taxon>Pseudomonadati</taxon>
        <taxon>Pseudomonadota</taxon>
        <taxon>Gammaproteobacteria</taxon>
        <taxon>Thiohalorhabdales</taxon>
        <taxon>Thiohalorhabdaceae</taxon>
        <taxon>Thiohalorhabdus</taxon>
    </lineage>
</organism>
<dbReference type="InterPro" id="IPR025711">
    <property type="entry name" value="PepSY"/>
</dbReference>
<dbReference type="EMBL" id="JBGUAW010000006">
    <property type="protein sequence ID" value="MFA9461163.1"/>
    <property type="molecule type" value="Genomic_DNA"/>
</dbReference>
<evidence type="ECO:0000313" key="3">
    <source>
        <dbReference type="EMBL" id="MFA9461163.1"/>
    </source>
</evidence>